<comment type="subcellular location">
    <subcellularLocation>
        <location evidence="1">Cell membrane</location>
        <topology evidence="1">Multi-pass membrane protein</topology>
    </subcellularLocation>
</comment>
<dbReference type="InterPro" id="IPR000276">
    <property type="entry name" value="GPCR_Rhodpsn"/>
</dbReference>
<evidence type="ECO:0000256" key="9">
    <source>
        <dbReference type="ARBA" id="ARBA00023224"/>
    </source>
</evidence>
<dbReference type="STRING" id="32264.T1KM20"/>
<keyword evidence="9 10" id="KW-0807">Transducer</keyword>
<dbReference type="HOGENOM" id="CLU_009579_31_1_1"/>
<dbReference type="GO" id="GO:0004930">
    <property type="term" value="F:G protein-coupled receptor activity"/>
    <property type="evidence" value="ECO:0007669"/>
    <property type="project" value="UniProtKB-KW"/>
</dbReference>
<dbReference type="AlphaFoldDB" id="T1KM20"/>
<feature type="transmembrane region" description="Helical" evidence="11">
    <location>
        <begin position="224"/>
        <end position="247"/>
    </location>
</feature>
<protein>
    <recommendedName>
        <fullName evidence="12">G-protein coupled receptors family 1 profile domain-containing protein</fullName>
    </recommendedName>
</protein>
<reference evidence="13" key="2">
    <citation type="submission" date="2015-06" db="UniProtKB">
        <authorList>
            <consortium name="EnsemblMetazoa"/>
        </authorList>
    </citation>
    <scope>IDENTIFICATION</scope>
</reference>
<evidence type="ECO:0000256" key="3">
    <source>
        <dbReference type="ARBA" id="ARBA00022475"/>
    </source>
</evidence>
<name>T1KM20_TETUR</name>
<dbReference type="Pfam" id="PF00001">
    <property type="entry name" value="7tm_1"/>
    <property type="match status" value="1"/>
</dbReference>
<dbReference type="Proteomes" id="UP000015104">
    <property type="component" value="Unassembled WGS sequence"/>
</dbReference>
<keyword evidence="14" id="KW-1185">Reference proteome</keyword>
<feature type="transmembrane region" description="Helical" evidence="11">
    <location>
        <begin position="64"/>
        <end position="91"/>
    </location>
</feature>
<comment type="similarity">
    <text evidence="2 10">Belongs to the G-protein coupled receptor 1 family.</text>
</comment>
<evidence type="ECO:0000256" key="7">
    <source>
        <dbReference type="ARBA" id="ARBA00023136"/>
    </source>
</evidence>
<dbReference type="InterPro" id="IPR017452">
    <property type="entry name" value="GPCR_Rhodpsn_7TM"/>
</dbReference>
<evidence type="ECO:0000256" key="11">
    <source>
        <dbReference type="SAM" id="Phobius"/>
    </source>
</evidence>
<feature type="transmembrane region" description="Helical" evidence="11">
    <location>
        <begin position="296"/>
        <end position="320"/>
    </location>
</feature>
<dbReference type="EMBL" id="CAEY01000235">
    <property type="status" value="NOT_ANNOTATED_CDS"/>
    <property type="molecule type" value="Genomic_DNA"/>
</dbReference>
<dbReference type="PRINTS" id="PR00237">
    <property type="entry name" value="GPCRRHODOPSN"/>
</dbReference>
<evidence type="ECO:0000313" key="13">
    <source>
        <dbReference type="EnsemblMetazoa" id="tetur15g00030.1"/>
    </source>
</evidence>
<dbReference type="Gene3D" id="1.20.1070.10">
    <property type="entry name" value="Rhodopsin 7-helix transmembrane proteins"/>
    <property type="match status" value="1"/>
</dbReference>
<dbReference type="GO" id="GO:0043410">
    <property type="term" value="P:positive regulation of MAPK cascade"/>
    <property type="evidence" value="ECO:0007669"/>
    <property type="project" value="TreeGrafter"/>
</dbReference>
<keyword evidence="4 10" id="KW-0812">Transmembrane</keyword>
<proteinExistence type="inferred from homology"/>
<keyword evidence="8 10" id="KW-0675">Receptor</keyword>
<keyword evidence="7 11" id="KW-0472">Membrane</keyword>
<reference evidence="14" key="1">
    <citation type="submission" date="2011-08" db="EMBL/GenBank/DDBJ databases">
        <authorList>
            <person name="Rombauts S."/>
        </authorList>
    </citation>
    <scope>NUCLEOTIDE SEQUENCE</scope>
    <source>
        <strain evidence="14">London</strain>
    </source>
</reference>
<sequence>MYTNVDPTSDLSSSPSPTTISYPVSTSFHSSLLFNPNVSTEVRLHQSSSASFISPSSSFSSSPFTIAISSALGVLIFCTILGNIFVIYAILFDRILRRVGNYLVLSLAIADFMVACTVMPISAFYEVTGEWTFGSFLCEIWISADVLCCTASILHLLAIALDRYWAVTRVNHIKERDLSLVGKMITAVWTVSLLVSLAPVLGWKDPHFLKRLEEEKTCLISQDIAYQIFATVSSFYAPLVVILFLYWKIYKVKIDIFRLMITSIIISTSIIFNSNSNHKYNSICFFCLLSDIPFELTFYCISSSFFICYFLSIIFFLYFFTFPSKEYQL</sequence>
<evidence type="ECO:0000256" key="5">
    <source>
        <dbReference type="ARBA" id="ARBA00022989"/>
    </source>
</evidence>
<dbReference type="GO" id="GO:0005886">
    <property type="term" value="C:plasma membrane"/>
    <property type="evidence" value="ECO:0007669"/>
    <property type="project" value="UniProtKB-SubCell"/>
</dbReference>
<dbReference type="EnsemblMetazoa" id="tetur15g00030.1">
    <property type="protein sequence ID" value="tetur15g00030.1"/>
    <property type="gene ID" value="tetur15g00030"/>
</dbReference>
<dbReference type="PANTHER" id="PTHR24248:SF200">
    <property type="entry name" value="5-HYDROXYTRYPTAMINE RECEPTOR 1B-LIKE ISOFORM X1"/>
    <property type="match status" value="1"/>
</dbReference>
<evidence type="ECO:0000259" key="12">
    <source>
        <dbReference type="PROSITE" id="PS50262"/>
    </source>
</evidence>
<keyword evidence="3" id="KW-1003">Cell membrane</keyword>
<feature type="transmembrane region" description="Helical" evidence="11">
    <location>
        <begin position="181"/>
        <end position="204"/>
    </location>
</feature>
<feature type="domain" description="G-protein coupled receptors family 1 profile" evidence="12">
    <location>
        <begin position="82"/>
        <end position="251"/>
    </location>
</feature>
<organism evidence="13 14">
    <name type="scientific">Tetranychus urticae</name>
    <name type="common">Two-spotted spider mite</name>
    <dbReference type="NCBI Taxonomy" id="32264"/>
    <lineage>
        <taxon>Eukaryota</taxon>
        <taxon>Metazoa</taxon>
        <taxon>Ecdysozoa</taxon>
        <taxon>Arthropoda</taxon>
        <taxon>Chelicerata</taxon>
        <taxon>Arachnida</taxon>
        <taxon>Acari</taxon>
        <taxon>Acariformes</taxon>
        <taxon>Trombidiformes</taxon>
        <taxon>Prostigmata</taxon>
        <taxon>Eleutherengona</taxon>
        <taxon>Raphignathae</taxon>
        <taxon>Tetranychoidea</taxon>
        <taxon>Tetranychidae</taxon>
        <taxon>Tetranychus</taxon>
    </lineage>
</organism>
<evidence type="ECO:0000256" key="4">
    <source>
        <dbReference type="ARBA" id="ARBA00022692"/>
    </source>
</evidence>
<keyword evidence="6 10" id="KW-0297">G-protein coupled receptor</keyword>
<evidence type="ECO:0000256" key="10">
    <source>
        <dbReference type="RuleBase" id="RU000688"/>
    </source>
</evidence>
<evidence type="ECO:0000256" key="1">
    <source>
        <dbReference type="ARBA" id="ARBA00004651"/>
    </source>
</evidence>
<dbReference type="PROSITE" id="PS50262">
    <property type="entry name" value="G_PROTEIN_RECEP_F1_2"/>
    <property type="match status" value="1"/>
</dbReference>
<feature type="transmembrane region" description="Helical" evidence="11">
    <location>
        <begin position="140"/>
        <end position="161"/>
    </location>
</feature>
<feature type="transmembrane region" description="Helical" evidence="11">
    <location>
        <begin position="103"/>
        <end position="125"/>
    </location>
</feature>
<accession>T1KM20</accession>
<dbReference type="GO" id="GO:0071880">
    <property type="term" value="P:adenylate cyclase-activating adrenergic receptor signaling pathway"/>
    <property type="evidence" value="ECO:0007669"/>
    <property type="project" value="TreeGrafter"/>
</dbReference>
<dbReference type="PROSITE" id="PS00237">
    <property type="entry name" value="G_PROTEIN_RECEP_F1_1"/>
    <property type="match status" value="1"/>
</dbReference>
<dbReference type="PANTHER" id="PTHR24248">
    <property type="entry name" value="ADRENERGIC RECEPTOR-RELATED G-PROTEIN COUPLED RECEPTOR"/>
    <property type="match status" value="1"/>
</dbReference>
<dbReference type="eggNOG" id="KOG3656">
    <property type="taxonomic scope" value="Eukaryota"/>
</dbReference>
<evidence type="ECO:0000256" key="8">
    <source>
        <dbReference type="ARBA" id="ARBA00023170"/>
    </source>
</evidence>
<evidence type="ECO:0000256" key="6">
    <source>
        <dbReference type="ARBA" id="ARBA00023040"/>
    </source>
</evidence>
<dbReference type="SUPFAM" id="SSF81321">
    <property type="entry name" value="Family A G protein-coupled receptor-like"/>
    <property type="match status" value="1"/>
</dbReference>
<feature type="transmembrane region" description="Helical" evidence="11">
    <location>
        <begin position="259"/>
        <end position="276"/>
    </location>
</feature>
<evidence type="ECO:0000313" key="14">
    <source>
        <dbReference type="Proteomes" id="UP000015104"/>
    </source>
</evidence>
<keyword evidence="5 11" id="KW-1133">Transmembrane helix</keyword>
<evidence type="ECO:0000256" key="2">
    <source>
        <dbReference type="ARBA" id="ARBA00010663"/>
    </source>
</evidence>